<feature type="repeat" description="Solcar" evidence="10">
    <location>
        <begin position="263"/>
        <end position="351"/>
    </location>
</feature>
<dbReference type="Pfam" id="PF00153">
    <property type="entry name" value="Mito_carr"/>
    <property type="match status" value="3"/>
</dbReference>
<evidence type="ECO:0000256" key="11">
    <source>
        <dbReference type="RuleBase" id="RU000488"/>
    </source>
</evidence>
<dbReference type="InterPro" id="IPR018108">
    <property type="entry name" value="MCP_transmembrane"/>
</dbReference>
<dbReference type="InterPro" id="IPR023395">
    <property type="entry name" value="MCP_dom_sf"/>
</dbReference>
<dbReference type="EMBL" id="JAAOAQ010000170">
    <property type="protein sequence ID" value="KAF5563316.1"/>
    <property type="molecule type" value="Genomic_DNA"/>
</dbReference>
<dbReference type="Gene3D" id="1.50.40.10">
    <property type="entry name" value="Mitochondrial carrier domain"/>
    <property type="match status" value="1"/>
</dbReference>
<organism evidence="12 13">
    <name type="scientific">Fusarium phyllophilum</name>
    <dbReference type="NCBI Taxonomy" id="47803"/>
    <lineage>
        <taxon>Eukaryota</taxon>
        <taxon>Fungi</taxon>
        <taxon>Dikarya</taxon>
        <taxon>Ascomycota</taxon>
        <taxon>Pezizomycotina</taxon>
        <taxon>Sordariomycetes</taxon>
        <taxon>Hypocreomycetidae</taxon>
        <taxon>Hypocreales</taxon>
        <taxon>Nectriaceae</taxon>
        <taxon>Fusarium</taxon>
        <taxon>Fusarium fujikuroi species complex</taxon>
    </lineage>
</organism>
<dbReference type="OrthoDB" id="409586at2759"/>
<comment type="subcellular location">
    <subcellularLocation>
        <location evidence="1">Mitochondrion inner membrane</location>
        <topology evidence="1">Multi-pass membrane protein</topology>
    </subcellularLocation>
</comment>
<keyword evidence="7" id="KW-1133">Transmembrane helix</keyword>
<name>A0A8H5NE56_9HYPO</name>
<evidence type="ECO:0000256" key="3">
    <source>
        <dbReference type="ARBA" id="ARBA00022448"/>
    </source>
</evidence>
<dbReference type="GO" id="GO:0000064">
    <property type="term" value="F:L-ornithine transmembrane transporter activity"/>
    <property type="evidence" value="ECO:0007669"/>
    <property type="project" value="TreeGrafter"/>
</dbReference>
<dbReference type="Proteomes" id="UP000582016">
    <property type="component" value="Unassembled WGS sequence"/>
</dbReference>
<keyword evidence="5" id="KW-0677">Repeat</keyword>
<comment type="caution">
    <text evidence="12">The sequence shown here is derived from an EMBL/GenBank/DDBJ whole genome shotgun (WGS) entry which is preliminary data.</text>
</comment>
<dbReference type="PANTHER" id="PTHR45624:SF12">
    <property type="entry name" value="MITOCHONDRIAL ORNITHINE TRANSPORTER 1"/>
    <property type="match status" value="1"/>
</dbReference>
<evidence type="ECO:0000256" key="9">
    <source>
        <dbReference type="ARBA" id="ARBA00023136"/>
    </source>
</evidence>
<dbReference type="GO" id="GO:0005743">
    <property type="term" value="C:mitochondrial inner membrane"/>
    <property type="evidence" value="ECO:0007669"/>
    <property type="project" value="UniProtKB-SubCell"/>
</dbReference>
<keyword evidence="13" id="KW-1185">Reference proteome</keyword>
<evidence type="ECO:0000313" key="12">
    <source>
        <dbReference type="EMBL" id="KAF5563316.1"/>
    </source>
</evidence>
<dbReference type="SUPFAM" id="SSF103506">
    <property type="entry name" value="Mitochondrial carrier"/>
    <property type="match status" value="1"/>
</dbReference>
<feature type="repeat" description="Solcar" evidence="10">
    <location>
        <begin position="162"/>
        <end position="251"/>
    </location>
</feature>
<gene>
    <name evidence="12" type="ORF">FPHYL_5278</name>
</gene>
<comment type="similarity">
    <text evidence="2 11">Belongs to the mitochondrial carrier (TC 2.A.29) family.</text>
</comment>
<dbReference type="GO" id="GO:1990575">
    <property type="term" value="P:mitochondrial L-ornithine transmembrane transport"/>
    <property type="evidence" value="ECO:0007669"/>
    <property type="project" value="TreeGrafter"/>
</dbReference>
<evidence type="ECO:0000256" key="8">
    <source>
        <dbReference type="ARBA" id="ARBA00023128"/>
    </source>
</evidence>
<keyword evidence="4 10" id="KW-0812">Transmembrane</keyword>
<evidence type="ECO:0000256" key="6">
    <source>
        <dbReference type="ARBA" id="ARBA00022792"/>
    </source>
</evidence>
<dbReference type="PRINTS" id="PR00926">
    <property type="entry name" value="MITOCARRIER"/>
</dbReference>
<dbReference type="AlphaFoldDB" id="A0A8H5NE56"/>
<dbReference type="InterPro" id="IPR002067">
    <property type="entry name" value="MCP"/>
</dbReference>
<reference evidence="12 13" key="1">
    <citation type="submission" date="2020-05" db="EMBL/GenBank/DDBJ databases">
        <title>Identification and distribution of gene clusters putatively required for synthesis of sphingolipid metabolism inhibitors in phylogenetically diverse species of the filamentous fungus Fusarium.</title>
        <authorList>
            <person name="Kim H.-S."/>
            <person name="Busman M."/>
            <person name="Brown D.W."/>
            <person name="Divon H."/>
            <person name="Uhlig S."/>
            <person name="Proctor R.H."/>
        </authorList>
    </citation>
    <scope>NUCLEOTIDE SEQUENCE [LARGE SCALE GENOMIC DNA]</scope>
    <source>
        <strain evidence="12 13">NRRL 13617</strain>
    </source>
</reference>
<evidence type="ECO:0000256" key="7">
    <source>
        <dbReference type="ARBA" id="ARBA00022989"/>
    </source>
</evidence>
<accession>A0A8H5NE56</accession>
<feature type="repeat" description="Solcar" evidence="10">
    <location>
        <begin position="69"/>
        <end position="152"/>
    </location>
</feature>
<dbReference type="PROSITE" id="PS50920">
    <property type="entry name" value="SOLCAR"/>
    <property type="match status" value="3"/>
</dbReference>
<keyword evidence="3 11" id="KW-0813">Transport</keyword>
<keyword evidence="8" id="KW-0496">Mitochondrion</keyword>
<keyword evidence="6" id="KW-0999">Mitochondrion inner membrane</keyword>
<evidence type="ECO:0000256" key="1">
    <source>
        <dbReference type="ARBA" id="ARBA00004448"/>
    </source>
</evidence>
<sequence length="354" mass="38446">MDALELESAKQSPAIETAKDLFSGAVGGIAQVLIGMSQTFFGSVIGESASQRRGEKKISLSRGMKKRETWLKISLPYTMKSSPAYLCNSQPFDIVKVRLQTTTQYSSAINAATTIYKNEGALAFYKGTLTPLIGIGACVSVQFGAFNAAKRWFQTRNNGAELSYPQYGAAGAFAGVSNSVLSGPIEHIRIRLQSQPHGAGRLYDGPGDCIRKLGAHNGVLSGIYRGQAVTIWREAFAYGSWFTAFEYMMNSDAGRNKIDRKDIPAYKIALYGGLAGEVLWLSSYPFDVIKSKMQTDGYGANQKYATMRDCFAKTWRAEGAAGFWKGIGPTLARAMPVSAGTFIVVEMTMRALNS</sequence>
<dbReference type="InterPro" id="IPR050567">
    <property type="entry name" value="Mitochondrial_Carrier"/>
</dbReference>
<dbReference type="PANTHER" id="PTHR45624">
    <property type="entry name" value="MITOCHONDRIAL BASIC AMINO ACIDS TRANSPORTER-RELATED"/>
    <property type="match status" value="1"/>
</dbReference>
<evidence type="ECO:0000313" key="13">
    <source>
        <dbReference type="Proteomes" id="UP000582016"/>
    </source>
</evidence>
<evidence type="ECO:0000256" key="4">
    <source>
        <dbReference type="ARBA" id="ARBA00022692"/>
    </source>
</evidence>
<protein>
    <submittedName>
        <fullName evidence="12">Carrier YMC1 mitochondrial</fullName>
    </submittedName>
</protein>
<proteinExistence type="inferred from homology"/>
<evidence type="ECO:0000256" key="2">
    <source>
        <dbReference type="ARBA" id="ARBA00006375"/>
    </source>
</evidence>
<keyword evidence="9 10" id="KW-0472">Membrane</keyword>
<evidence type="ECO:0000256" key="10">
    <source>
        <dbReference type="PROSITE-ProRule" id="PRU00282"/>
    </source>
</evidence>
<evidence type="ECO:0000256" key="5">
    <source>
        <dbReference type="ARBA" id="ARBA00022737"/>
    </source>
</evidence>